<dbReference type="EMBL" id="FQZB01000015">
    <property type="protein sequence ID" value="SHK27664.1"/>
    <property type="molecule type" value="Genomic_DNA"/>
</dbReference>
<dbReference type="Pfam" id="PF20116">
    <property type="entry name" value="DUF6506"/>
    <property type="match status" value="1"/>
</dbReference>
<accession>A0A1M6R5D3</accession>
<dbReference type="AlphaFoldDB" id="A0A1M6R5D3"/>
<dbReference type="OrthoDB" id="1551162at2"/>
<organism evidence="1 2">
    <name type="scientific">Clostridium cavendishii DSM 21758</name>
    <dbReference type="NCBI Taxonomy" id="1121302"/>
    <lineage>
        <taxon>Bacteria</taxon>
        <taxon>Bacillati</taxon>
        <taxon>Bacillota</taxon>
        <taxon>Clostridia</taxon>
        <taxon>Eubacteriales</taxon>
        <taxon>Clostridiaceae</taxon>
        <taxon>Clostridium</taxon>
    </lineage>
</organism>
<protein>
    <submittedName>
        <fullName evidence="1">Uncharacterized protein</fullName>
    </submittedName>
</protein>
<sequence>MKVNAAFIFVAPEVDYTTHKSLIETPVVNLTVIGVKNYNEAVHVAKELVNQGVKAIELCAGFGNEGIALVSKAVKGKASVGAVKFDHHPGFDFKSGDELFNN</sequence>
<dbReference type="InterPro" id="IPR045441">
    <property type="entry name" value="DUF6506"/>
</dbReference>
<proteinExistence type="predicted"/>
<evidence type="ECO:0000313" key="2">
    <source>
        <dbReference type="Proteomes" id="UP000184310"/>
    </source>
</evidence>
<keyword evidence="2" id="KW-1185">Reference proteome</keyword>
<gene>
    <name evidence="1" type="ORF">SAMN02745163_03547</name>
</gene>
<dbReference type="Proteomes" id="UP000184310">
    <property type="component" value="Unassembled WGS sequence"/>
</dbReference>
<evidence type="ECO:0000313" key="1">
    <source>
        <dbReference type="EMBL" id="SHK27664.1"/>
    </source>
</evidence>
<dbReference type="RefSeq" id="WP_072991036.1">
    <property type="nucleotide sequence ID" value="NZ_FQZB01000015.1"/>
</dbReference>
<reference evidence="1 2" key="1">
    <citation type="submission" date="2016-11" db="EMBL/GenBank/DDBJ databases">
        <authorList>
            <person name="Jaros S."/>
            <person name="Januszkiewicz K."/>
            <person name="Wedrychowicz H."/>
        </authorList>
    </citation>
    <scope>NUCLEOTIDE SEQUENCE [LARGE SCALE GENOMIC DNA]</scope>
    <source>
        <strain evidence="1 2">DSM 21758</strain>
    </source>
</reference>
<name>A0A1M6R5D3_9CLOT</name>